<dbReference type="SUPFAM" id="SSF56935">
    <property type="entry name" value="Porins"/>
    <property type="match status" value="1"/>
</dbReference>
<sequence>MKKVKLINIIWVIVLCLGIKPVPIMAQVPFTNQDTTLISDQLEEITITAFRSPYNIFNTPAPVNLIMPEQLEAGNALTPVDALNRIPGVLMHNGTFNTNRLTIRGIGSRTPYATNKIKAYFGEIPLTSGDGETTLEDLENTSIQRIEIIKGPSSSLYGAGLAGVVLFHPKTVVRNFAQNQTTLASFGTIKNTLSAGISKEKLKIYTLGSILNSDGYRDNNNTNRANILLNAVYAFSESSNLQFLVKATKMKGYIPSSLDYQTYMESPESAAANWKSVEGYEQYNNAQIGISFNRFTIKDGKISVAAFGSFRDMDELRPFNFLEESSKYIGGRAYIQKIIRTRKARFIMTSGFEMFRENYNWKTHNNDNNSLLSDNNEKRQYENLFVQLESNFNNRLFVSAGVNGNLTRFNYTDKFLDNGDQSGNRSYKPVISPRLGITTLFTESFSVYGNISHGFSTPSFEETLLPEGEVNPEIKPESGWNFEAGFRSQLSNRLKFSASYYRIYVDNLLVARRTGEDAYVGVNAGQSVHPGMEAEVTWITITHNGLPLLTMNGSATIANCHFTDFIDAGTNYSGKRLPGTAKETWVVGAKLNTLRNVTLNTWYRFNGKMPVNDANTEFSDSFGISGAELKYQGRSGKLKIEVKGGVQNIFDVHYASMLAVNAPSFNGVPPRYYYPGTPRNYYVSLLIGLINDN</sequence>
<organism evidence="12 13">
    <name type="scientific">Draconibacterium aestuarii</name>
    <dbReference type="NCBI Taxonomy" id="2998507"/>
    <lineage>
        <taxon>Bacteria</taxon>
        <taxon>Pseudomonadati</taxon>
        <taxon>Bacteroidota</taxon>
        <taxon>Bacteroidia</taxon>
        <taxon>Marinilabiliales</taxon>
        <taxon>Prolixibacteraceae</taxon>
        <taxon>Draconibacterium</taxon>
    </lineage>
</organism>
<dbReference type="PANTHER" id="PTHR30069:SF28">
    <property type="entry name" value="TONB-DEPENDENT RECEPTOR YNCD-RELATED"/>
    <property type="match status" value="1"/>
</dbReference>
<evidence type="ECO:0000256" key="6">
    <source>
        <dbReference type="ARBA" id="ARBA00023136"/>
    </source>
</evidence>
<dbReference type="AlphaFoldDB" id="A0A9X3F455"/>
<keyword evidence="13" id="KW-1185">Reference proteome</keyword>
<keyword evidence="12" id="KW-0675">Receptor</keyword>
<evidence type="ECO:0000259" key="11">
    <source>
        <dbReference type="Pfam" id="PF07715"/>
    </source>
</evidence>
<evidence type="ECO:0000259" key="10">
    <source>
        <dbReference type="Pfam" id="PF00593"/>
    </source>
</evidence>
<keyword evidence="4 8" id="KW-0812">Transmembrane</keyword>
<comment type="caution">
    <text evidence="12">The sequence shown here is derived from an EMBL/GenBank/DDBJ whole genome shotgun (WGS) entry which is preliminary data.</text>
</comment>
<dbReference type="InterPro" id="IPR000531">
    <property type="entry name" value="Beta-barrel_TonB"/>
</dbReference>
<evidence type="ECO:0000256" key="9">
    <source>
        <dbReference type="RuleBase" id="RU003357"/>
    </source>
</evidence>
<evidence type="ECO:0000256" key="5">
    <source>
        <dbReference type="ARBA" id="ARBA00023077"/>
    </source>
</evidence>
<keyword evidence="6 8" id="KW-0472">Membrane</keyword>
<dbReference type="InterPro" id="IPR037066">
    <property type="entry name" value="Plug_dom_sf"/>
</dbReference>
<comment type="subcellular location">
    <subcellularLocation>
        <location evidence="1 8">Cell outer membrane</location>
        <topology evidence="1 8">Multi-pass membrane protein</topology>
    </subcellularLocation>
</comment>
<dbReference type="InterPro" id="IPR012910">
    <property type="entry name" value="Plug_dom"/>
</dbReference>
<dbReference type="EMBL" id="JAPOHD010000007">
    <property type="protein sequence ID" value="MCY1719492.1"/>
    <property type="molecule type" value="Genomic_DNA"/>
</dbReference>
<comment type="similarity">
    <text evidence="8 9">Belongs to the TonB-dependent receptor family.</text>
</comment>
<keyword evidence="2 8" id="KW-0813">Transport</keyword>
<name>A0A9X3F455_9BACT</name>
<keyword evidence="5 9" id="KW-0798">TonB box</keyword>
<dbReference type="InterPro" id="IPR036942">
    <property type="entry name" value="Beta-barrel_TonB_sf"/>
</dbReference>
<dbReference type="InterPro" id="IPR039426">
    <property type="entry name" value="TonB-dep_rcpt-like"/>
</dbReference>
<dbReference type="Gene3D" id="2.40.170.20">
    <property type="entry name" value="TonB-dependent receptor, beta-barrel domain"/>
    <property type="match status" value="1"/>
</dbReference>
<dbReference type="Pfam" id="PF07715">
    <property type="entry name" value="Plug"/>
    <property type="match status" value="1"/>
</dbReference>
<dbReference type="Gene3D" id="2.170.130.10">
    <property type="entry name" value="TonB-dependent receptor, plug domain"/>
    <property type="match status" value="1"/>
</dbReference>
<evidence type="ECO:0000256" key="8">
    <source>
        <dbReference type="PROSITE-ProRule" id="PRU01360"/>
    </source>
</evidence>
<keyword evidence="7 8" id="KW-0998">Cell outer membrane</keyword>
<protein>
    <submittedName>
        <fullName evidence="12">TonB-dependent receptor</fullName>
    </submittedName>
</protein>
<dbReference type="GO" id="GO:0015344">
    <property type="term" value="F:siderophore uptake transmembrane transporter activity"/>
    <property type="evidence" value="ECO:0007669"/>
    <property type="project" value="TreeGrafter"/>
</dbReference>
<evidence type="ECO:0000256" key="7">
    <source>
        <dbReference type="ARBA" id="ARBA00023237"/>
    </source>
</evidence>
<dbReference type="PANTHER" id="PTHR30069">
    <property type="entry name" value="TONB-DEPENDENT OUTER MEMBRANE RECEPTOR"/>
    <property type="match status" value="1"/>
</dbReference>
<evidence type="ECO:0000313" key="13">
    <source>
        <dbReference type="Proteomes" id="UP001145087"/>
    </source>
</evidence>
<dbReference type="Pfam" id="PF00593">
    <property type="entry name" value="TonB_dep_Rec_b-barrel"/>
    <property type="match status" value="1"/>
</dbReference>
<dbReference type="Proteomes" id="UP001145087">
    <property type="component" value="Unassembled WGS sequence"/>
</dbReference>
<evidence type="ECO:0000256" key="2">
    <source>
        <dbReference type="ARBA" id="ARBA00022448"/>
    </source>
</evidence>
<keyword evidence="3 8" id="KW-1134">Transmembrane beta strand</keyword>
<dbReference type="GO" id="GO:0009279">
    <property type="term" value="C:cell outer membrane"/>
    <property type="evidence" value="ECO:0007669"/>
    <property type="project" value="UniProtKB-SubCell"/>
</dbReference>
<dbReference type="GO" id="GO:0044718">
    <property type="term" value="P:siderophore transmembrane transport"/>
    <property type="evidence" value="ECO:0007669"/>
    <property type="project" value="TreeGrafter"/>
</dbReference>
<evidence type="ECO:0000256" key="3">
    <source>
        <dbReference type="ARBA" id="ARBA00022452"/>
    </source>
</evidence>
<accession>A0A9X3F455</accession>
<evidence type="ECO:0000256" key="4">
    <source>
        <dbReference type="ARBA" id="ARBA00022692"/>
    </source>
</evidence>
<evidence type="ECO:0000313" key="12">
    <source>
        <dbReference type="EMBL" id="MCY1719492.1"/>
    </source>
</evidence>
<proteinExistence type="inferred from homology"/>
<feature type="domain" description="TonB-dependent receptor plug" evidence="11">
    <location>
        <begin position="57"/>
        <end position="164"/>
    </location>
</feature>
<feature type="domain" description="TonB-dependent receptor-like beta-barrel" evidence="10">
    <location>
        <begin position="203"/>
        <end position="649"/>
    </location>
</feature>
<dbReference type="PROSITE" id="PS52016">
    <property type="entry name" value="TONB_DEPENDENT_REC_3"/>
    <property type="match status" value="1"/>
</dbReference>
<dbReference type="RefSeq" id="WP_343331829.1">
    <property type="nucleotide sequence ID" value="NZ_JAPOHD010000007.1"/>
</dbReference>
<reference evidence="12" key="1">
    <citation type="submission" date="2022-11" db="EMBL/GenBank/DDBJ databases">
        <title>Marilongibacter aestuarii gen. nov., sp. nov., isolated from tidal flat sediment.</title>
        <authorList>
            <person name="Jiayan W."/>
        </authorList>
    </citation>
    <scope>NUCLEOTIDE SEQUENCE</scope>
    <source>
        <strain evidence="12">Z1-6</strain>
    </source>
</reference>
<gene>
    <name evidence="12" type="ORF">OU798_04015</name>
</gene>
<evidence type="ECO:0000256" key="1">
    <source>
        <dbReference type="ARBA" id="ARBA00004571"/>
    </source>
</evidence>